<gene>
    <name evidence="5" type="ORF">OS145_06584</name>
</gene>
<evidence type="ECO:0000259" key="3">
    <source>
        <dbReference type="Pfam" id="PF02678"/>
    </source>
</evidence>
<dbReference type="InterPro" id="IPR003829">
    <property type="entry name" value="Pirin_N_dom"/>
</dbReference>
<evidence type="ECO:0000313" key="6">
    <source>
        <dbReference type="Proteomes" id="UP000016543"/>
    </source>
</evidence>
<dbReference type="PANTHER" id="PTHR13903">
    <property type="entry name" value="PIRIN-RELATED"/>
    <property type="match status" value="1"/>
</dbReference>
<dbReference type="EMBL" id="AAMX01000012">
    <property type="protein sequence ID" value="EAQ31747.1"/>
    <property type="molecule type" value="Genomic_DNA"/>
</dbReference>
<protein>
    <submittedName>
        <fullName evidence="5">Pirin-related protein</fullName>
    </submittedName>
</protein>
<evidence type="ECO:0000313" key="5">
    <source>
        <dbReference type="EMBL" id="EAQ31747.1"/>
    </source>
</evidence>
<dbReference type="CDD" id="cd02909">
    <property type="entry name" value="cupin_pirin_N"/>
    <property type="match status" value="1"/>
</dbReference>
<dbReference type="CDD" id="cd02247">
    <property type="entry name" value="cupin_pirin_C"/>
    <property type="match status" value="1"/>
</dbReference>
<reference evidence="5 6" key="1">
    <citation type="submission" date="2006-01" db="EMBL/GenBank/DDBJ databases">
        <authorList>
            <person name="Brettar I."/>
            <person name="Hofle M."/>
            <person name="Ferriera S."/>
            <person name="Johnson J."/>
            <person name="Kravitz S."/>
            <person name="Halpern A."/>
            <person name="Remington K."/>
            <person name="Beeson K."/>
            <person name="Tran B."/>
            <person name="Rogers Y.-H."/>
            <person name="Friedman R."/>
            <person name="Venter J.C."/>
        </authorList>
    </citation>
    <scope>NUCLEOTIDE SEQUENCE [LARGE SCALE GENOMIC DNA]</scope>
    <source>
        <strain evidence="5 6">OS145</strain>
    </source>
</reference>
<organism evidence="5 6">
    <name type="scientific">Idiomarina baltica OS145</name>
    <dbReference type="NCBI Taxonomy" id="314276"/>
    <lineage>
        <taxon>Bacteria</taxon>
        <taxon>Pseudomonadati</taxon>
        <taxon>Pseudomonadota</taxon>
        <taxon>Gammaproteobacteria</taxon>
        <taxon>Alteromonadales</taxon>
        <taxon>Idiomarinaceae</taxon>
        <taxon>Idiomarina</taxon>
    </lineage>
</organism>
<dbReference type="InterPro" id="IPR014710">
    <property type="entry name" value="RmlC-like_jellyroll"/>
</dbReference>
<evidence type="ECO:0000259" key="4">
    <source>
        <dbReference type="Pfam" id="PF05726"/>
    </source>
</evidence>
<dbReference type="Pfam" id="PF02678">
    <property type="entry name" value="Pirin"/>
    <property type="match status" value="1"/>
</dbReference>
<comment type="similarity">
    <text evidence="1 2">Belongs to the pirin family.</text>
</comment>
<dbReference type="Proteomes" id="UP000016543">
    <property type="component" value="Unassembled WGS sequence"/>
</dbReference>
<accession>A0ABM9WLI1</accession>
<evidence type="ECO:0000256" key="2">
    <source>
        <dbReference type="RuleBase" id="RU003457"/>
    </source>
</evidence>
<dbReference type="PIRSF" id="PIRSF006232">
    <property type="entry name" value="Pirin"/>
    <property type="match status" value="1"/>
</dbReference>
<dbReference type="Pfam" id="PF05726">
    <property type="entry name" value="Pirin_C"/>
    <property type="match status" value="1"/>
</dbReference>
<sequence length="303" mass="32992">MSNLAKSLESECKAISGCDALKRIIDPRGRDIGGFEVKRILPSRGMKSVGPWVFFDHMGPADFAKDEGIDVRPHPHIGLATVTYLFEGELQHKDSLGTDVTVKPGDINLMVAGHGIVHSERQSPEVKQQPHRAHGLQLWLALPETDEQCDPSFHHYDKAELPSADITGGNAKILMGEAYGKTSPVKTFSNTLYIEVNLAAGETFALPKAQELAVYVVKGSVQVNKAELAEHHMGVFGDTTGVALTTLADSHLVLVGGDAIGTRYMYWNFVASNKELIEAAKARWQQQAFPKVPGDAEDFVPLP</sequence>
<dbReference type="InterPro" id="IPR011051">
    <property type="entry name" value="RmlC_Cupin_sf"/>
</dbReference>
<proteinExistence type="inferred from homology"/>
<dbReference type="InterPro" id="IPR012093">
    <property type="entry name" value="Pirin"/>
</dbReference>
<dbReference type="Gene3D" id="2.60.120.10">
    <property type="entry name" value="Jelly Rolls"/>
    <property type="match status" value="2"/>
</dbReference>
<keyword evidence="6" id="KW-1185">Reference proteome</keyword>
<comment type="caution">
    <text evidence="5">The sequence shown here is derived from an EMBL/GenBank/DDBJ whole genome shotgun (WGS) entry which is preliminary data.</text>
</comment>
<name>A0ABM9WLI1_9GAMM</name>
<feature type="domain" description="Pirin N-terminal" evidence="3">
    <location>
        <begin position="35"/>
        <end position="140"/>
    </location>
</feature>
<dbReference type="SUPFAM" id="SSF51182">
    <property type="entry name" value="RmlC-like cupins"/>
    <property type="match status" value="1"/>
</dbReference>
<feature type="domain" description="Pirin C-terminal" evidence="4">
    <location>
        <begin position="193"/>
        <end position="289"/>
    </location>
</feature>
<dbReference type="InterPro" id="IPR008778">
    <property type="entry name" value="Pirin_C_dom"/>
</dbReference>
<evidence type="ECO:0000256" key="1">
    <source>
        <dbReference type="ARBA" id="ARBA00008416"/>
    </source>
</evidence>
<dbReference type="PANTHER" id="PTHR13903:SF8">
    <property type="entry name" value="PIRIN"/>
    <property type="match status" value="1"/>
</dbReference>